<dbReference type="Gene3D" id="3.40.30.10">
    <property type="entry name" value="Glutaredoxin"/>
    <property type="match status" value="1"/>
</dbReference>
<evidence type="ECO:0000313" key="2">
    <source>
        <dbReference type="EMBL" id="KPH65482.1"/>
    </source>
</evidence>
<dbReference type="OrthoDB" id="6398367at2"/>
<dbReference type="EMBL" id="LHPH01000001">
    <property type="protein sequence ID" value="KPH65482.1"/>
    <property type="molecule type" value="Genomic_DNA"/>
</dbReference>
<feature type="chain" id="PRO_5005870644" evidence="1">
    <location>
        <begin position="21"/>
        <end position="156"/>
    </location>
</feature>
<dbReference type="SUPFAM" id="SSF52833">
    <property type="entry name" value="Thioredoxin-like"/>
    <property type="match status" value="1"/>
</dbReference>
<protein>
    <submittedName>
        <fullName evidence="2">Thioredoxin</fullName>
    </submittedName>
</protein>
<comment type="caution">
    <text evidence="2">The sequence shown here is derived from an EMBL/GenBank/DDBJ whole genome shotgun (WGS) entry which is preliminary data.</text>
</comment>
<organism evidence="2 3">
    <name type="scientific">Pseudoalteromonas porphyrae</name>
    <dbReference type="NCBI Taxonomy" id="187330"/>
    <lineage>
        <taxon>Bacteria</taxon>
        <taxon>Pseudomonadati</taxon>
        <taxon>Pseudomonadota</taxon>
        <taxon>Gammaproteobacteria</taxon>
        <taxon>Alteromonadales</taxon>
        <taxon>Pseudoalteromonadaceae</taxon>
        <taxon>Pseudoalteromonas</taxon>
    </lineage>
</organism>
<keyword evidence="1" id="KW-0732">Signal</keyword>
<dbReference type="InterPro" id="IPR036249">
    <property type="entry name" value="Thioredoxin-like_sf"/>
</dbReference>
<dbReference type="PATRIC" id="fig|187330.3.peg.143"/>
<reference evidence="2 3" key="1">
    <citation type="submission" date="2015-08" db="EMBL/GenBank/DDBJ databases">
        <title>Draft Genome Sequence of Pseudoalteromonas porphyrae UCD-SED14.</title>
        <authorList>
            <person name="Coil D.A."/>
            <person name="Jospin G."/>
            <person name="Lee R.D."/>
            <person name="Eisen J.A."/>
        </authorList>
    </citation>
    <scope>NUCLEOTIDE SEQUENCE [LARGE SCALE GENOMIC DNA]</scope>
    <source>
        <strain evidence="2 3">UCD-SED14</strain>
    </source>
</reference>
<proteinExistence type="predicted"/>
<feature type="signal peptide" evidence="1">
    <location>
        <begin position="1"/>
        <end position="20"/>
    </location>
</feature>
<dbReference type="STRING" id="187330.AMS58_05700"/>
<name>A0A0N1ES22_9GAMM</name>
<evidence type="ECO:0000313" key="3">
    <source>
        <dbReference type="Proteomes" id="UP000037848"/>
    </source>
</evidence>
<accession>A0A0N1ES22</accession>
<dbReference type="Proteomes" id="UP000037848">
    <property type="component" value="Unassembled WGS sequence"/>
</dbReference>
<dbReference type="AlphaFoldDB" id="A0A0N1ES22"/>
<dbReference type="RefSeq" id="WP_054204067.1">
    <property type="nucleotide sequence ID" value="NZ_LHPH01000001.1"/>
</dbReference>
<keyword evidence="3" id="KW-1185">Reference proteome</keyword>
<sequence>MLKNLLMLCTLVCLSWSASASDEAPFSGDISASTLLADYNKFSQEYERFTATSDELELIQKLAGKDILVLFGTWCHDSQREVPRLLKLLEKSKVAVNSLQLIAVGYNKKDPAGVASAHELKYTATMIVMQEGKELSRVVEKPKSSLVIDLTNFDEE</sequence>
<evidence type="ECO:0000256" key="1">
    <source>
        <dbReference type="SAM" id="SignalP"/>
    </source>
</evidence>
<gene>
    <name evidence="2" type="ORF">ADS77_00685</name>
</gene>